<reference evidence="12" key="1">
    <citation type="submission" date="2023-03" db="EMBL/GenBank/DDBJ databases">
        <title>Stygiobacter electus gen. nov., sp. nov., facultatively anaerobic thermotolerant bacterium of the class Ignavibacteria from a well of Yessentuki mineral water deposit.</title>
        <authorList>
            <person name="Podosokorskaya O.A."/>
            <person name="Elcheninov A.G."/>
            <person name="Petrova N.F."/>
            <person name="Zavarzina D.G."/>
            <person name="Kublanov I.V."/>
            <person name="Merkel A.Y."/>
        </authorList>
    </citation>
    <scope>NUCLEOTIDE SEQUENCE</scope>
    <source>
        <strain evidence="12">09-Me</strain>
    </source>
</reference>
<keyword evidence="13" id="KW-1185">Reference proteome</keyword>
<evidence type="ECO:0000256" key="1">
    <source>
        <dbReference type="ARBA" id="ARBA00004496"/>
    </source>
</evidence>
<dbReference type="InterPro" id="IPR018078">
    <property type="entry name" value="DNA-binding_RecF_CS"/>
</dbReference>
<dbReference type="InterPro" id="IPR001238">
    <property type="entry name" value="DNA-binding_RecF"/>
</dbReference>
<keyword evidence="4 9" id="KW-0963">Cytoplasm</keyword>
<dbReference type="SUPFAM" id="SSF52540">
    <property type="entry name" value="P-loop containing nucleoside triphosphate hydrolases"/>
    <property type="match status" value="1"/>
</dbReference>
<evidence type="ECO:0000313" key="12">
    <source>
        <dbReference type="EMBL" id="MDF1612071.1"/>
    </source>
</evidence>
<keyword evidence="9 10" id="KW-0742">SOS response</keyword>
<dbReference type="InterPro" id="IPR003395">
    <property type="entry name" value="RecF/RecN/SMC_N"/>
</dbReference>
<name>A0AAE3NW92_9BACT</name>
<dbReference type="PROSITE" id="PS00618">
    <property type="entry name" value="RECF_2"/>
    <property type="match status" value="1"/>
</dbReference>
<dbReference type="RefSeq" id="WP_321535839.1">
    <property type="nucleotide sequence ID" value="NZ_JARGDL010000009.1"/>
</dbReference>
<dbReference type="GO" id="GO:0009432">
    <property type="term" value="P:SOS response"/>
    <property type="evidence" value="ECO:0007669"/>
    <property type="project" value="UniProtKB-UniRule"/>
</dbReference>
<dbReference type="Gene3D" id="3.40.50.300">
    <property type="entry name" value="P-loop containing nucleotide triphosphate hydrolases"/>
    <property type="match status" value="1"/>
</dbReference>
<dbReference type="GO" id="GO:0005524">
    <property type="term" value="F:ATP binding"/>
    <property type="evidence" value="ECO:0007669"/>
    <property type="project" value="UniProtKB-UniRule"/>
</dbReference>
<comment type="subcellular location">
    <subcellularLocation>
        <location evidence="1 9 10">Cytoplasm</location>
    </subcellularLocation>
</comment>
<evidence type="ECO:0000256" key="5">
    <source>
        <dbReference type="ARBA" id="ARBA00022705"/>
    </source>
</evidence>
<protein>
    <recommendedName>
        <fullName evidence="3 9">DNA replication and repair protein RecF</fullName>
    </recommendedName>
</protein>
<gene>
    <name evidence="9 12" type="primary">recF</name>
    <name evidence="12" type="ORF">P0M35_07900</name>
</gene>
<dbReference type="GO" id="GO:0006260">
    <property type="term" value="P:DNA replication"/>
    <property type="evidence" value="ECO:0007669"/>
    <property type="project" value="UniProtKB-UniRule"/>
</dbReference>
<keyword evidence="7 9" id="KW-0067">ATP-binding</keyword>
<dbReference type="EMBL" id="JARGDL010000009">
    <property type="protein sequence ID" value="MDF1612071.1"/>
    <property type="molecule type" value="Genomic_DNA"/>
</dbReference>
<feature type="domain" description="RecF/RecN/SMC N-terminal" evidence="11">
    <location>
        <begin position="3"/>
        <end position="363"/>
    </location>
</feature>
<organism evidence="12 13">
    <name type="scientific">Stygiobacter electus</name>
    <dbReference type="NCBI Taxonomy" id="3032292"/>
    <lineage>
        <taxon>Bacteria</taxon>
        <taxon>Pseudomonadati</taxon>
        <taxon>Ignavibacteriota</taxon>
        <taxon>Ignavibacteria</taxon>
        <taxon>Ignavibacteriales</taxon>
        <taxon>Melioribacteraceae</taxon>
        <taxon>Stygiobacter</taxon>
    </lineage>
</organism>
<keyword evidence="5 9" id="KW-0235">DNA replication</keyword>
<keyword evidence="8 9" id="KW-0238">DNA-binding</keyword>
<dbReference type="Pfam" id="PF02463">
    <property type="entry name" value="SMC_N"/>
    <property type="match status" value="1"/>
</dbReference>
<comment type="similarity">
    <text evidence="2 9 10">Belongs to the RecF family.</text>
</comment>
<evidence type="ECO:0000259" key="11">
    <source>
        <dbReference type="Pfam" id="PF02463"/>
    </source>
</evidence>
<evidence type="ECO:0000256" key="10">
    <source>
        <dbReference type="RuleBase" id="RU000578"/>
    </source>
</evidence>
<accession>A0AAE3NW92</accession>
<proteinExistence type="inferred from homology"/>
<keyword evidence="9 10" id="KW-0234">DNA repair</keyword>
<evidence type="ECO:0000313" key="13">
    <source>
        <dbReference type="Proteomes" id="UP001221302"/>
    </source>
</evidence>
<evidence type="ECO:0000256" key="7">
    <source>
        <dbReference type="ARBA" id="ARBA00022840"/>
    </source>
</evidence>
<dbReference type="Proteomes" id="UP001221302">
    <property type="component" value="Unassembled WGS sequence"/>
</dbReference>
<dbReference type="PANTHER" id="PTHR32182">
    <property type="entry name" value="DNA REPLICATION AND REPAIR PROTEIN RECF"/>
    <property type="match status" value="1"/>
</dbReference>
<sequence length="370" mass="42682">MVLKQLELQNFRLHKNTSLNFSDKLNLIIGGNGQGKTTILEAIYYLCTTKNLILASESDVVSLNENFFDTKGNFADLTNDESRVFYDSTKNKKSVFLNDKQITNSAEIIGKFPIVSLIQSDHAITLGAPADRRKFVDSVISQVSKTYLEILIEYNKILRQRSVILWKLKENYDKNLLDELDAWTVSLINAGTEIIKYRISFVNDFNKYLLKSYSQIVENLETPKIIYNTVSENIDSIKENFIDNINSAHNDELRRAMNLVGPHRDDFLFFINDLELKRFGSQGQHKTFQIALRFGQFYYIKDKLGKTPIFLMDDVFGELDTYRSEKISQHLNEIGQSFITMTDFSRVEELNLSKESNIIKVENGKTKIIN</sequence>
<comment type="caution">
    <text evidence="12">The sequence shown here is derived from an EMBL/GenBank/DDBJ whole genome shotgun (WGS) entry which is preliminary data.</text>
</comment>
<evidence type="ECO:0000256" key="3">
    <source>
        <dbReference type="ARBA" id="ARBA00020170"/>
    </source>
</evidence>
<dbReference type="GO" id="GO:0005737">
    <property type="term" value="C:cytoplasm"/>
    <property type="evidence" value="ECO:0007669"/>
    <property type="project" value="UniProtKB-SubCell"/>
</dbReference>
<evidence type="ECO:0000256" key="2">
    <source>
        <dbReference type="ARBA" id="ARBA00008016"/>
    </source>
</evidence>
<dbReference type="PANTHER" id="PTHR32182:SF0">
    <property type="entry name" value="DNA REPLICATION AND REPAIR PROTEIN RECF"/>
    <property type="match status" value="1"/>
</dbReference>
<keyword evidence="6 9" id="KW-0547">Nucleotide-binding</keyword>
<dbReference type="AlphaFoldDB" id="A0AAE3NW92"/>
<comment type="function">
    <text evidence="9 10">The RecF protein is involved in DNA metabolism; it is required for DNA replication and normal SOS inducibility. RecF binds preferentially to single-stranded, linear DNA. It also seems to bind ATP.</text>
</comment>
<dbReference type="InterPro" id="IPR027417">
    <property type="entry name" value="P-loop_NTPase"/>
</dbReference>
<dbReference type="Gene3D" id="1.20.1050.90">
    <property type="entry name" value="RecF/RecN/SMC, N-terminal domain"/>
    <property type="match status" value="1"/>
</dbReference>
<dbReference type="InterPro" id="IPR042174">
    <property type="entry name" value="RecF_2"/>
</dbReference>
<dbReference type="NCBIfam" id="TIGR00611">
    <property type="entry name" value="recf"/>
    <property type="match status" value="1"/>
</dbReference>
<evidence type="ECO:0000256" key="9">
    <source>
        <dbReference type="HAMAP-Rule" id="MF_00365"/>
    </source>
</evidence>
<keyword evidence="9 10" id="KW-0227">DNA damage</keyword>
<evidence type="ECO:0000256" key="8">
    <source>
        <dbReference type="ARBA" id="ARBA00023125"/>
    </source>
</evidence>
<evidence type="ECO:0000256" key="6">
    <source>
        <dbReference type="ARBA" id="ARBA00022741"/>
    </source>
</evidence>
<dbReference type="HAMAP" id="MF_00365">
    <property type="entry name" value="RecF"/>
    <property type="match status" value="1"/>
</dbReference>
<feature type="binding site" evidence="9">
    <location>
        <begin position="30"/>
        <end position="37"/>
    </location>
    <ligand>
        <name>ATP</name>
        <dbReference type="ChEBI" id="CHEBI:30616"/>
    </ligand>
</feature>
<dbReference type="GO" id="GO:0006302">
    <property type="term" value="P:double-strand break repair"/>
    <property type="evidence" value="ECO:0007669"/>
    <property type="project" value="TreeGrafter"/>
</dbReference>
<dbReference type="GO" id="GO:0000731">
    <property type="term" value="P:DNA synthesis involved in DNA repair"/>
    <property type="evidence" value="ECO:0007669"/>
    <property type="project" value="TreeGrafter"/>
</dbReference>
<evidence type="ECO:0000256" key="4">
    <source>
        <dbReference type="ARBA" id="ARBA00022490"/>
    </source>
</evidence>
<dbReference type="GO" id="GO:0003697">
    <property type="term" value="F:single-stranded DNA binding"/>
    <property type="evidence" value="ECO:0007669"/>
    <property type="project" value="UniProtKB-UniRule"/>
</dbReference>